<keyword evidence="6" id="KW-0964">Secreted</keyword>
<comment type="similarity">
    <text evidence="4">Belongs to the cytochrome P450 family.</text>
</comment>
<dbReference type="PANTHER" id="PTHR24287">
    <property type="entry name" value="P450, PUTATIVE (EUROFUNG)-RELATED"/>
    <property type="match status" value="1"/>
</dbReference>
<evidence type="ECO:0000256" key="19">
    <source>
        <dbReference type="RuleBase" id="RU003968"/>
    </source>
</evidence>
<keyword evidence="9" id="KW-0560">Oxidoreductase</keyword>
<evidence type="ECO:0000256" key="6">
    <source>
        <dbReference type="ARBA" id="ARBA00022525"/>
    </source>
</evidence>
<feature type="domain" description="Glucose-methanol-choline oxidoreductase N-terminal" evidence="21">
    <location>
        <begin position="893"/>
        <end position="907"/>
    </location>
</feature>
<evidence type="ECO:0000256" key="10">
    <source>
        <dbReference type="ARBA" id="ARBA00023004"/>
    </source>
</evidence>
<dbReference type="AlphaFoldDB" id="A0A8H5LMV8"/>
<comment type="catalytic activity">
    <reaction evidence="13">
        <text>pyranose + acceptor = pyranos-2-ulose + reduced acceptor.</text>
        <dbReference type="EC" id="1.1.99.29"/>
    </reaction>
</comment>
<dbReference type="SUPFAM" id="SSF48264">
    <property type="entry name" value="Cytochrome P450"/>
    <property type="match status" value="1"/>
</dbReference>
<dbReference type="PRINTS" id="PR00463">
    <property type="entry name" value="EP450I"/>
</dbReference>
<gene>
    <name evidence="22" type="ORF">D9756_000999</name>
</gene>
<dbReference type="GO" id="GO:0020037">
    <property type="term" value="F:heme binding"/>
    <property type="evidence" value="ECO:0007669"/>
    <property type="project" value="InterPro"/>
</dbReference>
<dbReference type="InterPro" id="IPR017972">
    <property type="entry name" value="Cyt_P450_CS"/>
</dbReference>
<keyword evidence="11" id="KW-0503">Monooxygenase</keyword>
<evidence type="ECO:0000256" key="8">
    <source>
        <dbReference type="ARBA" id="ARBA00022723"/>
    </source>
</evidence>
<keyword evidence="7 18" id="KW-0349">Heme</keyword>
<evidence type="ECO:0000256" key="2">
    <source>
        <dbReference type="ARBA" id="ARBA00001974"/>
    </source>
</evidence>
<keyword evidence="8 18" id="KW-0479">Metal-binding</keyword>
<comment type="function">
    <text evidence="12">Catalyzes the single-oxidation or sequential double oxidation reaction of carbohydrates primarily at carbon-2 and/or carbon-3 with the concomitant reduction of the flavin. The enzyme exhibits a broad sugar substrate specificity, oxidizing different aldopyranoses to the corresponding C-1, C-2, C-3 or C-1,2, C-2,3 and C-3,4 (di)dehydro sugars with substrate-specific regioselectivity. Accepts only a narrow range of electron acceptors such as substituted benzoquinones and complexed metal ions and reacts extremely slowly with O(2) as acceptor. May play a role in the natural recycling of plant matter by oxidizing all major monosaccharides in lignocellulose and by reducing quinone compounds or reactive radical species generated during lignin depolymerization.</text>
</comment>
<evidence type="ECO:0000256" key="9">
    <source>
        <dbReference type="ARBA" id="ARBA00023002"/>
    </source>
</evidence>
<evidence type="ECO:0000256" key="14">
    <source>
        <dbReference type="ARBA" id="ARBA00034010"/>
    </source>
</evidence>
<dbReference type="EMBL" id="JAACJO010000001">
    <property type="protein sequence ID" value="KAF5363455.1"/>
    <property type="molecule type" value="Genomic_DNA"/>
</dbReference>
<organism evidence="22 23">
    <name type="scientific">Leucocoprinus leucothites</name>
    <dbReference type="NCBI Taxonomy" id="201217"/>
    <lineage>
        <taxon>Eukaryota</taxon>
        <taxon>Fungi</taxon>
        <taxon>Dikarya</taxon>
        <taxon>Basidiomycota</taxon>
        <taxon>Agaricomycotina</taxon>
        <taxon>Agaricomycetes</taxon>
        <taxon>Agaricomycetidae</taxon>
        <taxon>Agaricales</taxon>
        <taxon>Agaricineae</taxon>
        <taxon>Agaricaceae</taxon>
        <taxon>Leucocoprinus</taxon>
    </lineage>
</organism>
<dbReference type="PRINTS" id="PR00385">
    <property type="entry name" value="P450"/>
</dbReference>
<dbReference type="Gene3D" id="3.50.50.60">
    <property type="entry name" value="FAD/NAD(P)-binding domain"/>
    <property type="match status" value="1"/>
</dbReference>
<evidence type="ECO:0000256" key="11">
    <source>
        <dbReference type="ARBA" id="ARBA00023033"/>
    </source>
</evidence>
<evidence type="ECO:0000313" key="22">
    <source>
        <dbReference type="EMBL" id="KAF5363455.1"/>
    </source>
</evidence>
<evidence type="ECO:0000313" key="23">
    <source>
        <dbReference type="Proteomes" id="UP000559027"/>
    </source>
</evidence>
<dbReference type="Proteomes" id="UP000559027">
    <property type="component" value="Unassembled WGS sequence"/>
</dbReference>
<evidence type="ECO:0000256" key="12">
    <source>
        <dbReference type="ARBA" id="ARBA00024699"/>
    </source>
</evidence>
<dbReference type="GO" id="GO:0050660">
    <property type="term" value="F:flavin adenine dinucleotide binding"/>
    <property type="evidence" value="ECO:0007669"/>
    <property type="project" value="InterPro"/>
</dbReference>
<dbReference type="EC" id="1.1.99.29" evidence="5"/>
<comment type="catalytic activity">
    <reaction evidence="16">
        <text>a pyranoside + acceptor = a pyranosid-3-ulose + reduced acceptor.</text>
        <dbReference type="EC" id="1.1.99.29"/>
    </reaction>
</comment>
<dbReference type="InterPro" id="IPR007867">
    <property type="entry name" value="GMC_OxRtase_C"/>
</dbReference>
<dbReference type="GO" id="GO:0016705">
    <property type="term" value="F:oxidoreductase activity, acting on paired donors, with incorporation or reduction of molecular oxygen"/>
    <property type="evidence" value="ECO:0007669"/>
    <property type="project" value="InterPro"/>
</dbReference>
<dbReference type="InterPro" id="IPR000172">
    <property type="entry name" value="GMC_OxRdtase_N"/>
</dbReference>
<dbReference type="InterPro" id="IPR001128">
    <property type="entry name" value="Cyt_P450"/>
</dbReference>
<dbReference type="Pfam" id="PF00732">
    <property type="entry name" value="GMC_oxred_N"/>
    <property type="match status" value="1"/>
</dbReference>
<dbReference type="PROSITE" id="PS00624">
    <property type="entry name" value="GMC_OXRED_2"/>
    <property type="match status" value="1"/>
</dbReference>
<comment type="subcellular location">
    <subcellularLocation>
        <location evidence="3">Secreted</location>
    </subcellularLocation>
</comment>
<dbReference type="GO" id="GO:0005506">
    <property type="term" value="F:iron ion binding"/>
    <property type="evidence" value="ECO:0007669"/>
    <property type="project" value="InterPro"/>
</dbReference>
<dbReference type="GO" id="GO:0004497">
    <property type="term" value="F:monooxygenase activity"/>
    <property type="evidence" value="ECO:0007669"/>
    <property type="project" value="UniProtKB-KW"/>
</dbReference>
<keyword evidence="19" id="KW-0274">FAD</keyword>
<dbReference type="OrthoDB" id="1470350at2759"/>
<proteinExistence type="inferred from homology"/>
<comment type="catalytic activity">
    <reaction evidence="17">
        <text>a pyranoside + acceptor = a pyranosid-3,4-diulose + reduced acceptor.</text>
        <dbReference type="EC" id="1.1.99.29"/>
    </reaction>
</comment>
<keyword evidence="19" id="KW-0285">Flavoprotein</keyword>
<feature type="domain" description="Glucose-methanol-choline oxidoreductase N-terminal" evidence="20">
    <location>
        <begin position="694"/>
        <end position="717"/>
    </location>
</feature>
<evidence type="ECO:0000256" key="5">
    <source>
        <dbReference type="ARBA" id="ARBA00013177"/>
    </source>
</evidence>
<name>A0A8H5LMV8_9AGAR</name>
<reference evidence="22 23" key="1">
    <citation type="journal article" date="2020" name="ISME J.">
        <title>Uncovering the hidden diversity of litter-decomposition mechanisms in mushroom-forming fungi.</title>
        <authorList>
            <person name="Floudas D."/>
            <person name="Bentzer J."/>
            <person name="Ahren D."/>
            <person name="Johansson T."/>
            <person name="Persson P."/>
            <person name="Tunlid A."/>
        </authorList>
    </citation>
    <scope>NUCLEOTIDE SEQUENCE [LARGE SCALE GENOMIC DNA]</scope>
    <source>
        <strain evidence="22 23">CBS 146.42</strain>
    </source>
</reference>
<dbReference type="PANTHER" id="PTHR24287:SF1">
    <property type="entry name" value="P450, PUTATIVE (EUROFUNG)-RELATED"/>
    <property type="match status" value="1"/>
</dbReference>
<dbReference type="InterPro" id="IPR047146">
    <property type="entry name" value="Cyt_P450_E_CYP52_fungi"/>
</dbReference>
<comment type="catalytic activity">
    <reaction evidence="15">
        <text>pyranose + acceptor = pyranos-3-ulose + reduced acceptor.</text>
        <dbReference type="EC" id="1.1.99.29"/>
    </reaction>
</comment>
<evidence type="ECO:0000256" key="3">
    <source>
        <dbReference type="ARBA" id="ARBA00004613"/>
    </source>
</evidence>
<evidence type="ECO:0000256" key="15">
    <source>
        <dbReference type="ARBA" id="ARBA00034029"/>
    </source>
</evidence>
<evidence type="ECO:0000256" key="7">
    <source>
        <dbReference type="ARBA" id="ARBA00022617"/>
    </source>
</evidence>
<feature type="binding site" description="axial binding residue" evidence="18">
    <location>
        <position position="535"/>
    </location>
    <ligand>
        <name>heme</name>
        <dbReference type="ChEBI" id="CHEBI:30413"/>
    </ligand>
    <ligandPart>
        <name>Fe</name>
        <dbReference type="ChEBI" id="CHEBI:18248"/>
    </ligandPart>
</feature>
<dbReference type="SUPFAM" id="SSF51905">
    <property type="entry name" value="FAD/NAD(P)-binding domain"/>
    <property type="match status" value="1"/>
</dbReference>
<comment type="catalytic activity">
    <reaction evidence="14">
        <text>pyranose + acceptor = pyranos-2,3-diulose + reduced acceptor.</text>
        <dbReference type="EC" id="1.1.99.29"/>
    </reaction>
</comment>
<dbReference type="Pfam" id="PF00067">
    <property type="entry name" value="p450"/>
    <property type="match status" value="1"/>
</dbReference>
<evidence type="ECO:0000256" key="4">
    <source>
        <dbReference type="ARBA" id="ARBA00010617"/>
    </source>
</evidence>
<comment type="cofactor">
    <cofactor evidence="1 18">
        <name>heme</name>
        <dbReference type="ChEBI" id="CHEBI:30413"/>
    </cofactor>
</comment>
<evidence type="ECO:0000256" key="16">
    <source>
        <dbReference type="ARBA" id="ARBA00034050"/>
    </source>
</evidence>
<comment type="cofactor">
    <cofactor evidence="2">
        <name>FAD</name>
        <dbReference type="ChEBI" id="CHEBI:57692"/>
    </cofactor>
</comment>
<dbReference type="InterPro" id="IPR036396">
    <property type="entry name" value="Cyt_P450_sf"/>
</dbReference>
<dbReference type="Gene3D" id="1.10.630.10">
    <property type="entry name" value="Cytochrome P450"/>
    <property type="match status" value="1"/>
</dbReference>
<dbReference type="Pfam" id="PF05199">
    <property type="entry name" value="GMC_oxred_C"/>
    <property type="match status" value="1"/>
</dbReference>
<keyword evidence="10 18" id="KW-0408">Iron</keyword>
<comment type="caution">
    <text evidence="22">The sequence shown here is derived from an EMBL/GenBank/DDBJ whole genome shotgun (WGS) entry which is preliminary data.</text>
</comment>
<dbReference type="InterPro" id="IPR002401">
    <property type="entry name" value="Cyt_P450_E_grp-I"/>
</dbReference>
<evidence type="ECO:0000256" key="1">
    <source>
        <dbReference type="ARBA" id="ARBA00001971"/>
    </source>
</evidence>
<evidence type="ECO:0000259" key="20">
    <source>
        <dbReference type="PROSITE" id="PS00623"/>
    </source>
</evidence>
<dbReference type="InterPro" id="IPR036188">
    <property type="entry name" value="FAD/NAD-bd_sf"/>
</dbReference>
<comment type="similarity">
    <text evidence="19">Belongs to the GMC oxidoreductase family.</text>
</comment>
<evidence type="ECO:0000256" key="17">
    <source>
        <dbReference type="ARBA" id="ARBA00034059"/>
    </source>
</evidence>
<dbReference type="Gene3D" id="3.30.560.10">
    <property type="entry name" value="Glucose Oxidase, domain 3"/>
    <property type="match status" value="1"/>
</dbReference>
<dbReference type="SUPFAM" id="SSF54373">
    <property type="entry name" value="FAD-linked reductases, C-terminal domain"/>
    <property type="match status" value="1"/>
</dbReference>
<evidence type="ECO:0000256" key="13">
    <source>
        <dbReference type="ARBA" id="ARBA00033986"/>
    </source>
</evidence>
<sequence length="1214" mass="135529">MAIDIPPGILYLIRFSPQILTPPLAVYGFNCLSALNIPSFLANVPILSEWASLGPLRQPYLALAMTASLGFALTMKVLWENIKIRIEAMRLGAVLPPRVPDWTPGGLGILVRTAKIVKNGYIAEALDDFYEKLGSYTINNRVLFENRIITADPENIKIILAQQFEHFEKGPETRWLFNPLLGTGVFAADGELWKFHRSMTRPFFSRDRISHFDIFDRHAEEALNKLAERLREGVAVDIQDLVGRFTLDSATEFLFGHDVRSLSGSLPYPDNHPSRIAVSTSDVENFSTRFAEAFSEAQRITAHRSRYGVHWPLMEFWKDQIKEPMRIVKELIEPIVEEAVKKKQLRAAAGAGFEKRDEEEGTLLENLVNETDDLEILRDEIMSLLVAGRDTTASTLTFVIYMLAEHPEVLKRLREEVIEKIGPNRRPEYDDLKEMKYLRAVINETLRLYPVVPFNIRQSKNATLWPAKEPGGKPMYIPANTRTPYTVFVMHRRKDLWGPDALEFDPDRFLDSRLHKYLTPNPFIFLPFNAGPRICLGQQFAYNEASFFLVRLLQRFDSVKVEVDAFKESARVPEAWREDTKNIRKQREKIRPKTHLTMYVQDGVWVSMKEVSRTLTNLWTTGGGTAGLTLAARLTEDTKISVLVLEAGEENLNDPLINHVGMFGHTLGKKEYDWCIATVPQVNANGTETPWSRGRVLGGSSALNFMTWNKPSREDVDAWEKLGNEGWNWDRFDKYMQRATTYTPPILSEVEHTRRGTPDAIRELWKRPIGNGPVQVSHTPTRIDADIKAHHTFQNMGIPVAPAPLNGNPNGIVIGPMTVDPKTISRSFASNAYWAPNSARPNFNVLTGAVAHRLVSTQVDGELVITGVEFSHSAAGKEVQIVRASKEVILSTGALKTPQLLELSGIGRPDVLARVGVPLKLALEGVGENVQEHINTITVFELKPDAPDATFDILRDPGVAEKHRELFAQGQGLFTTGISSFVFAHLGSLSDKADEIISDARKKIEAGIAAGKYSPLFAEQYKVVFDNLEKKVPSCEVIGFPGALGGSNPPEPGKKYYTIACVLNGSFSRGTIHATTSDPTVHAAMDPHYLEQEIDLKMLREIMKFVRKAARTAPLKDHLNETSPELSPGPECLTDEDLADYIKNNVGTTFHTIGSASMLPREKGGVVDTKLKVYGTKNLRVADLSIVPLHVGCHTQCIAYGIGEIAADIIKGIA</sequence>
<dbReference type="CDD" id="cd11063">
    <property type="entry name" value="CYP52"/>
    <property type="match status" value="1"/>
</dbReference>
<protein>
    <recommendedName>
        <fullName evidence="5">pyranose dehydrogenase (acceptor)</fullName>
        <ecNumber evidence="5">1.1.99.29</ecNumber>
    </recommendedName>
</protein>
<evidence type="ECO:0000256" key="18">
    <source>
        <dbReference type="PIRSR" id="PIRSR602401-1"/>
    </source>
</evidence>
<evidence type="ECO:0000259" key="21">
    <source>
        <dbReference type="PROSITE" id="PS00624"/>
    </source>
</evidence>
<dbReference type="PROSITE" id="PS00623">
    <property type="entry name" value="GMC_OXRED_1"/>
    <property type="match status" value="1"/>
</dbReference>
<dbReference type="GO" id="GO:0033718">
    <property type="term" value="F:pyranose dehydrogenase (acceptor) activity"/>
    <property type="evidence" value="ECO:0007669"/>
    <property type="project" value="UniProtKB-EC"/>
</dbReference>
<dbReference type="PROSITE" id="PS00086">
    <property type="entry name" value="CYTOCHROME_P450"/>
    <property type="match status" value="1"/>
</dbReference>
<dbReference type="GO" id="GO:0005576">
    <property type="term" value="C:extracellular region"/>
    <property type="evidence" value="ECO:0007669"/>
    <property type="project" value="UniProtKB-SubCell"/>
</dbReference>
<keyword evidence="23" id="KW-1185">Reference proteome</keyword>
<accession>A0A8H5LMV8</accession>